<keyword evidence="4" id="KW-0788">Thiol protease</keyword>
<keyword evidence="2" id="KW-0645">Protease</keyword>
<evidence type="ECO:0000256" key="3">
    <source>
        <dbReference type="ARBA" id="ARBA00022801"/>
    </source>
</evidence>
<reference evidence="7 8" key="1">
    <citation type="submission" date="2017-09" db="EMBL/GenBank/DDBJ databases">
        <title>Depth-based differentiation of microbial function through sediment-hosted aquifers and enrichment of novel symbionts in the deep terrestrial subsurface.</title>
        <authorList>
            <person name="Probst A.J."/>
            <person name="Ladd B."/>
            <person name="Jarett J.K."/>
            <person name="Geller-Mcgrath D.E."/>
            <person name="Sieber C.M."/>
            <person name="Emerson J.B."/>
            <person name="Anantharaman K."/>
            <person name="Thomas B.C."/>
            <person name="Malmstrom R."/>
            <person name="Stieglmeier M."/>
            <person name="Klingl A."/>
            <person name="Woyke T."/>
            <person name="Ryan C.M."/>
            <person name="Banfield J.F."/>
        </authorList>
    </citation>
    <scope>NUCLEOTIDE SEQUENCE [LARGE SCALE GENOMIC DNA]</scope>
    <source>
        <strain evidence="7">CG11_big_fil_rev_8_21_14_0_20_44_10</strain>
    </source>
</reference>
<proteinExistence type="inferred from homology"/>
<comment type="caution">
    <text evidence="7">The sequence shown here is derived from an EMBL/GenBank/DDBJ whole genome shotgun (WGS) entry which is preliminary data.</text>
</comment>
<evidence type="ECO:0000256" key="1">
    <source>
        <dbReference type="ARBA" id="ARBA00007074"/>
    </source>
</evidence>
<evidence type="ECO:0000256" key="2">
    <source>
        <dbReference type="ARBA" id="ARBA00022670"/>
    </source>
</evidence>
<dbReference type="EMBL" id="PCVN01000027">
    <property type="protein sequence ID" value="PIQ74647.1"/>
    <property type="molecule type" value="Genomic_DNA"/>
</dbReference>
<keyword evidence="5" id="KW-0732">Signal</keyword>
<dbReference type="Proteomes" id="UP000231550">
    <property type="component" value="Unassembled WGS sequence"/>
</dbReference>
<dbReference type="Pfam" id="PF00877">
    <property type="entry name" value="NLPC_P60"/>
    <property type="match status" value="1"/>
</dbReference>
<organism evidence="7 8">
    <name type="scientific">Candidatus Portnoybacteria bacterium CG11_big_fil_rev_8_21_14_0_20_44_10</name>
    <dbReference type="NCBI Taxonomy" id="1974818"/>
    <lineage>
        <taxon>Bacteria</taxon>
        <taxon>Candidatus Portnoyibacteriota</taxon>
    </lineage>
</organism>
<dbReference type="InterPro" id="IPR000064">
    <property type="entry name" value="NLP_P60_dom"/>
</dbReference>
<dbReference type="SUPFAM" id="SSF54001">
    <property type="entry name" value="Cysteine proteinases"/>
    <property type="match status" value="1"/>
</dbReference>
<gene>
    <name evidence="7" type="ORF">COV85_00945</name>
</gene>
<feature type="domain" description="NlpC/P60" evidence="6">
    <location>
        <begin position="307"/>
        <end position="454"/>
    </location>
</feature>
<keyword evidence="3" id="KW-0378">Hydrolase</keyword>
<protein>
    <recommendedName>
        <fullName evidence="6">NlpC/P60 domain-containing protein</fullName>
    </recommendedName>
</protein>
<evidence type="ECO:0000256" key="4">
    <source>
        <dbReference type="ARBA" id="ARBA00022807"/>
    </source>
</evidence>
<dbReference type="GO" id="GO:0008234">
    <property type="term" value="F:cysteine-type peptidase activity"/>
    <property type="evidence" value="ECO:0007669"/>
    <property type="project" value="UniProtKB-KW"/>
</dbReference>
<dbReference type="PROSITE" id="PS51935">
    <property type="entry name" value="NLPC_P60"/>
    <property type="match status" value="1"/>
</dbReference>
<dbReference type="InterPro" id="IPR038765">
    <property type="entry name" value="Papain-like_cys_pep_sf"/>
</dbReference>
<comment type="similarity">
    <text evidence="1">Belongs to the peptidase C40 family.</text>
</comment>
<dbReference type="AlphaFoldDB" id="A0A2H0KRB2"/>
<sequence>METNNLLKLIPLIALAAVFSCVFLLPKSALAGTSPDWSIGFEWNNTQIIDGSQQVFSLNLLGLSQYTWPGGPAYGDVFRGEIHNNAQIINGHALGSAGNSSQIDIWPSYDHYFAVIYDTSGIIYTSRIQEIRNWFQTGVGSPPAHWGIITFEITPQQLLPLPSDLNQFGSDETTPIGEGQMTTKNAVVFKAKVGGPNNDRVGLEVELRQFNEPFTGQYGGGIVSSDSVLSGSVVAIVRYGLAEGQYHWRARTVDSQGNKSDWLEFGTPGNVDFEVVSLGQGAADLAKIVINAPYLGNGNSFGGKGWDPLQKMYVASDEIFTGYNYWNNKLRQVAFGAGLDCSGLVEWAFDRSFDPLRSLLHNAIRYESADGQYHHNSEAIAEANLRPGDLLFLDKNHDNRMDHVAMYVGNFVVNNNTFNMVEAYSPQQGIIPANESEFRIRTGFSIDQNIRRVVLSPAIGGFVRAGSPIDLAVTDPDGFTITATTLIQTDEEFLREVPGQLYYVERELGPDGFPDDVVYWPTQKTGDYLIKAAPKFGAPLMATYSLTFQSGDQTVTLAKDVPITQIPPDGYGVTVPTTGTTESFIPVSIDIKPGSDPNSINIGSKGVVPVAVLSNSPFNAKDVDIDSILFAGAKPAKNSYEDVNGDGNPDLILHFDTQSLNLTTNDTKAFLTGNLTSGRLIKGSDFVKIIANKKHF</sequence>
<evidence type="ECO:0000313" key="7">
    <source>
        <dbReference type="EMBL" id="PIQ74647.1"/>
    </source>
</evidence>
<evidence type="ECO:0000256" key="5">
    <source>
        <dbReference type="SAM" id="SignalP"/>
    </source>
</evidence>
<dbReference type="GO" id="GO:0006508">
    <property type="term" value="P:proteolysis"/>
    <property type="evidence" value="ECO:0007669"/>
    <property type="project" value="UniProtKB-KW"/>
</dbReference>
<accession>A0A2H0KRB2</accession>
<dbReference type="Gene3D" id="3.90.1720.10">
    <property type="entry name" value="endopeptidase domain like (from Nostoc punctiforme)"/>
    <property type="match status" value="1"/>
</dbReference>
<feature type="signal peptide" evidence="5">
    <location>
        <begin position="1"/>
        <end position="31"/>
    </location>
</feature>
<feature type="chain" id="PRO_5013594333" description="NlpC/P60 domain-containing protein" evidence="5">
    <location>
        <begin position="32"/>
        <end position="696"/>
    </location>
</feature>
<evidence type="ECO:0000259" key="6">
    <source>
        <dbReference type="PROSITE" id="PS51935"/>
    </source>
</evidence>
<name>A0A2H0KRB2_9BACT</name>
<evidence type="ECO:0000313" key="8">
    <source>
        <dbReference type="Proteomes" id="UP000231550"/>
    </source>
</evidence>